<dbReference type="AlphaFoldDB" id="A0A7G2JZ28"/>
<keyword evidence="4" id="KW-0238">DNA-binding</keyword>
<dbReference type="GO" id="GO:0007059">
    <property type="term" value="P:chromosome segregation"/>
    <property type="evidence" value="ECO:0007669"/>
    <property type="project" value="UniProtKB-KW"/>
</dbReference>
<evidence type="ECO:0000259" key="5">
    <source>
        <dbReference type="Pfam" id="PF04310"/>
    </source>
</evidence>
<keyword evidence="3" id="KW-0226">DNA condensation</keyword>
<evidence type="ECO:0000256" key="2">
    <source>
        <dbReference type="ARBA" id="ARBA00022829"/>
    </source>
</evidence>
<keyword evidence="6" id="KW-0132">Cell division</keyword>
<keyword evidence="6" id="KW-0131">Cell cycle</keyword>
<dbReference type="InterPro" id="IPR027417">
    <property type="entry name" value="P-loop_NTPase"/>
</dbReference>
<organism evidence="6">
    <name type="scientific">Haemophilus influenzae HK1212</name>
    <dbReference type="NCBI Taxonomy" id="456482"/>
    <lineage>
        <taxon>Bacteria</taxon>
        <taxon>Pseudomonadati</taxon>
        <taxon>Pseudomonadota</taxon>
        <taxon>Gammaproteobacteria</taxon>
        <taxon>Pasteurellales</taxon>
        <taxon>Pasteurellaceae</taxon>
        <taxon>Haemophilus</taxon>
    </lineage>
</organism>
<dbReference type="Gene3D" id="3.40.1140.10">
    <property type="match status" value="1"/>
</dbReference>
<name>A0A7G2JZ28_HAEIF</name>
<feature type="domain" description="MukB N-terminal" evidence="5">
    <location>
        <begin position="1"/>
        <end position="219"/>
    </location>
</feature>
<proteinExistence type="predicted"/>
<feature type="non-terminal residue" evidence="6">
    <location>
        <position position="259"/>
    </location>
</feature>
<dbReference type="InterPro" id="IPR050308">
    <property type="entry name" value="MukB/SMC"/>
</dbReference>
<keyword evidence="2" id="KW-0159">Chromosome partition</keyword>
<evidence type="ECO:0000256" key="4">
    <source>
        <dbReference type="ARBA" id="ARBA00023125"/>
    </source>
</evidence>
<evidence type="ECO:0000256" key="1">
    <source>
        <dbReference type="ARBA" id="ARBA00022490"/>
    </source>
</evidence>
<reference evidence="6" key="1">
    <citation type="journal article" date="2010" name="Genomics">
        <title>Tracing phylogenomic events leading to diversity of Haemophilus influenzae and the emergence of Brazilian Purpuric Fever (BPF)-associated clones.</title>
        <authorList>
            <person name="Papazisi L."/>
            <person name="Ratnayake S."/>
            <person name="Remortel B.G."/>
            <person name="Bock G.R."/>
            <person name="Liang W."/>
            <person name="Saeed A.I."/>
            <person name="Liu J."/>
            <person name="Fleischmann R.D."/>
            <person name="Kilian M."/>
            <person name="Peterson S.N."/>
        </authorList>
    </citation>
    <scope>NUCLEOTIDE SEQUENCE [LARGE SCALE GENOMIC DNA]</scope>
    <source>
        <strain evidence="6">HK1212</strain>
    </source>
</reference>
<dbReference type="GO" id="GO:0003677">
    <property type="term" value="F:DNA binding"/>
    <property type="evidence" value="ECO:0007669"/>
    <property type="project" value="UniProtKB-KW"/>
</dbReference>
<dbReference type="InterPro" id="IPR007406">
    <property type="entry name" value="MukB_N_dom"/>
</dbReference>
<evidence type="ECO:0000313" key="6">
    <source>
        <dbReference type="EMBL" id="EFA28682.1"/>
    </source>
</evidence>
<dbReference type="GO" id="GO:0051301">
    <property type="term" value="P:cell division"/>
    <property type="evidence" value="ECO:0007669"/>
    <property type="project" value="UniProtKB-KW"/>
</dbReference>
<dbReference type="PANTHER" id="PTHR42963:SF1">
    <property type="entry name" value="DUF4476 DOMAIN-CONTAINING PROTEIN"/>
    <property type="match status" value="1"/>
</dbReference>
<keyword evidence="1" id="KW-0963">Cytoplasm</keyword>
<feature type="non-terminal residue" evidence="6">
    <location>
        <position position="1"/>
    </location>
</feature>
<accession>A0A7G2JZ28</accession>
<protein>
    <submittedName>
        <fullName evidence="6">Cell division protein mukB</fullName>
    </submittedName>
</protein>
<dbReference type="EMBL" id="ABFC01000592">
    <property type="protein sequence ID" value="EFA28682.1"/>
    <property type="molecule type" value="Genomic_DNA"/>
</dbReference>
<dbReference type="GO" id="GO:0005524">
    <property type="term" value="F:ATP binding"/>
    <property type="evidence" value="ECO:0007669"/>
    <property type="project" value="InterPro"/>
</dbReference>
<sequence length="259" mass="28911">RSLTLINWNGFFARTFDLDELVTTLSGGNGAGKSTTMAGFVTALIPDLTLLHFRNTTEAGSTGGSRDKGLHGKLRPGVCYAVLDTINSRHQRILVGVRLQQIAGRDKKVDLKTFSIQGVELSQNPTALFTETVGERQARVLNLNELKDKIENIGAQFKQYHSITDYHGMMFDLGIIPKRLRSASDRSKFYKLIEASLYGGISSAITRSLRDYLLPENLGVRKAFQDMESALRENRMTLEAIKVTQSDRDLFKHLITETT</sequence>
<dbReference type="SUPFAM" id="SSF52540">
    <property type="entry name" value="P-loop containing nucleoside triphosphate hydrolases"/>
    <property type="match status" value="1"/>
</dbReference>
<dbReference type="Pfam" id="PF04310">
    <property type="entry name" value="MukB"/>
    <property type="match status" value="1"/>
</dbReference>
<dbReference type="GO" id="GO:0009295">
    <property type="term" value="C:nucleoid"/>
    <property type="evidence" value="ECO:0007669"/>
    <property type="project" value="InterPro"/>
</dbReference>
<comment type="caution">
    <text evidence="6">The sequence shown here is derived from an EMBL/GenBank/DDBJ whole genome shotgun (WGS) entry which is preliminary data.</text>
</comment>
<dbReference type="GO" id="GO:0005737">
    <property type="term" value="C:cytoplasm"/>
    <property type="evidence" value="ECO:0007669"/>
    <property type="project" value="TreeGrafter"/>
</dbReference>
<evidence type="ECO:0000256" key="3">
    <source>
        <dbReference type="ARBA" id="ARBA00023067"/>
    </source>
</evidence>
<dbReference type="GO" id="GO:0030261">
    <property type="term" value="P:chromosome condensation"/>
    <property type="evidence" value="ECO:0007669"/>
    <property type="project" value="UniProtKB-KW"/>
</dbReference>
<gene>
    <name evidence="6" type="primary">mukB</name>
    <name evidence="6" type="ORF">HAINFHK1212_0838</name>
</gene>
<dbReference type="PANTHER" id="PTHR42963">
    <property type="entry name" value="CHROMOSOME PARTITION PROTEIN MUKB"/>
    <property type="match status" value="1"/>
</dbReference>